<organism evidence="2 3">
    <name type="scientific">Thlaspi arvense</name>
    <name type="common">Field penny-cress</name>
    <dbReference type="NCBI Taxonomy" id="13288"/>
    <lineage>
        <taxon>Eukaryota</taxon>
        <taxon>Viridiplantae</taxon>
        <taxon>Streptophyta</taxon>
        <taxon>Embryophyta</taxon>
        <taxon>Tracheophyta</taxon>
        <taxon>Spermatophyta</taxon>
        <taxon>Magnoliopsida</taxon>
        <taxon>eudicotyledons</taxon>
        <taxon>Gunneridae</taxon>
        <taxon>Pentapetalae</taxon>
        <taxon>rosids</taxon>
        <taxon>malvids</taxon>
        <taxon>Brassicales</taxon>
        <taxon>Brassicaceae</taxon>
        <taxon>Thlaspideae</taxon>
        <taxon>Thlaspi</taxon>
    </lineage>
</organism>
<dbReference type="EMBL" id="OU466862">
    <property type="protein sequence ID" value="CAH2071231.1"/>
    <property type="molecule type" value="Genomic_DNA"/>
</dbReference>
<dbReference type="Proteomes" id="UP000836841">
    <property type="component" value="Chromosome 6"/>
</dbReference>
<evidence type="ECO:0000313" key="3">
    <source>
        <dbReference type="Proteomes" id="UP000836841"/>
    </source>
</evidence>
<name>A0AAU9SUK7_THLAR</name>
<gene>
    <name evidence="2" type="ORF">TAV2_LOCUS19832</name>
</gene>
<reference evidence="2 3" key="1">
    <citation type="submission" date="2022-03" db="EMBL/GenBank/DDBJ databases">
        <authorList>
            <person name="Nunn A."/>
            <person name="Chopra R."/>
            <person name="Nunn A."/>
            <person name="Contreras Garrido A."/>
        </authorList>
    </citation>
    <scope>NUCLEOTIDE SEQUENCE [LARGE SCALE GENOMIC DNA]</scope>
</reference>
<dbReference type="PANTHER" id="PTHR31995:SF8">
    <property type="entry name" value="TRANSCRIPTION FACTOR IIS FAMILY PROTEIN"/>
    <property type="match status" value="1"/>
</dbReference>
<dbReference type="AlphaFoldDB" id="A0AAU9SUK7"/>
<proteinExistence type="predicted"/>
<feature type="region of interest" description="Disordered" evidence="1">
    <location>
        <begin position="39"/>
        <end position="86"/>
    </location>
</feature>
<sequence>MAISPRTISLGYSCTVYRNALQWFSKLKPNFIETDFLESKKRQDSRSSQTREAVEKASNTNLLVTKKKRDIKDKDGKVTTKALIPPPRRHVYTTKQHLTKESGNPRSEALKRTTEEMVELFESAKKAADVANAKGILLGKAEASRCVDALSLLMKINFIPNLKSQCG</sequence>
<dbReference type="PANTHER" id="PTHR31995">
    <property type="entry name" value="TRANSCRIPTION FACTOR IIS FAMILY PROTEIN-RELATED"/>
    <property type="match status" value="1"/>
</dbReference>
<feature type="compositionally biased region" description="Polar residues" evidence="1">
    <location>
        <begin position="46"/>
        <end position="63"/>
    </location>
</feature>
<protein>
    <submittedName>
        <fullName evidence="2">Uncharacterized protein</fullName>
    </submittedName>
</protein>
<evidence type="ECO:0000256" key="1">
    <source>
        <dbReference type="SAM" id="MobiDB-lite"/>
    </source>
</evidence>
<evidence type="ECO:0000313" key="2">
    <source>
        <dbReference type="EMBL" id="CAH2071231.1"/>
    </source>
</evidence>
<accession>A0AAU9SUK7</accession>
<keyword evidence="3" id="KW-1185">Reference proteome</keyword>